<feature type="transmembrane region" description="Helical" evidence="1">
    <location>
        <begin position="6"/>
        <end position="24"/>
    </location>
</feature>
<keyword evidence="1" id="KW-0472">Membrane</keyword>
<name>A0ABX0IT66_9FLAO</name>
<keyword evidence="3" id="KW-1185">Reference proteome</keyword>
<reference evidence="3" key="1">
    <citation type="submission" date="2019-05" db="EMBL/GenBank/DDBJ databases">
        <title>Flavobacterium profundi sp. nov., isolated from a deep-sea seamount.</title>
        <authorList>
            <person name="Zhang D.-C."/>
        </authorList>
    </citation>
    <scope>NUCLEOTIDE SEQUENCE [LARGE SCALE GENOMIC DNA]</scope>
    <source>
        <strain evidence="3">EC11</strain>
    </source>
</reference>
<gene>
    <name evidence="2" type="ORF">FIA58_010040</name>
</gene>
<evidence type="ECO:0000256" key="1">
    <source>
        <dbReference type="SAM" id="Phobius"/>
    </source>
</evidence>
<organism evidence="2 3">
    <name type="scientific">Flavobacterium jejuense</name>
    <dbReference type="NCBI Taxonomy" id="1544455"/>
    <lineage>
        <taxon>Bacteria</taxon>
        <taxon>Pseudomonadati</taxon>
        <taxon>Bacteroidota</taxon>
        <taxon>Flavobacteriia</taxon>
        <taxon>Flavobacteriales</taxon>
        <taxon>Flavobacteriaceae</taxon>
        <taxon>Flavobacterium</taxon>
    </lineage>
</organism>
<keyword evidence="1" id="KW-1133">Transmembrane helix</keyword>
<dbReference type="Proteomes" id="UP000817854">
    <property type="component" value="Unassembled WGS sequence"/>
</dbReference>
<accession>A0ABX0IT66</accession>
<comment type="caution">
    <text evidence="2">The sequence shown here is derived from an EMBL/GenBank/DDBJ whole genome shotgun (WGS) entry which is preliminary data.</text>
</comment>
<dbReference type="RefSeq" id="WP_140962344.1">
    <property type="nucleotide sequence ID" value="NZ_VEVQ02000005.1"/>
</dbReference>
<sequence length="155" mass="17985">MTKITLHYLIILVLHIFTLNLCVGQNEIQFQKKRINNQSTLKKQITTLLDTPKFVLTNKINSTSTNDLKYIEIVDNNVLLLSTISENNRNKIESVVLKLAQNSSINFSKINLLKKLKHLHIIFENQDIDFIQVLNQLENLNRDDIIISYQISIPQ</sequence>
<proteinExistence type="predicted"/>
<protein>
    <recommendedName>
        <fullName evidence="4">DUF4252 domain-containing protein</fullName>
    </recommendedName>
</protein>
<evidence type="ECO:0000313" key="2">
    <source>
        <dbReference type="EMBL" id="NHN26014.1"/>
    </source>
</evidence>
<reference evidence="2 3" key="2">
    <citation type="submission" date="2019-05" db="EMBL/GenBank/DDBJ databases">
        <authorList>
            <person name="Lianzixin W."/>
        </authorList>
    </citation>
    <scope>NUCLEOTIDE SEQUENCE [LARGE SCALE GENOMIC DNA]</scope>
    <source>
        <strain evidence="2 3">EC11</strain>
    </source>
</reference>
<dbReference type="EMBL" id="VEVQ02000005">
    <property type="protein sequence ID" value="NHN26014.1"/>
    <property type="molecule type" value="Genomic_DNA"/>
</dbReference>
<evidence type="ECO:0000313" key="3">
    <source>
        <dbReference type="Proteomes" id="UP000817854"/>
    </source>
</evidence>
<evidence type="ECO:0008006" key="4">
    <source>
        <dbReference type="Google" id="ProtNLM"/>
    </source>
</evidence>
<keyword evidence="1" id="KW-0812">Transmembrane</keyword>
<reference evidence="2 3" key="3">
    <citation type="submission" date="2020-02" db="EMBL/GenBank/DDBJ databases">
        <title>Flavobacterium profundi sp. nov., isolated from a deep-sea seamount.</title>
        <authorList>
            <person name="Zhang D.-C."/>
        </authorList>
    </citation>
    <scope>NUCLEOTIDE SEQUENCE [LARGE SCALE GENOMIC DNA]</scope>
    <source>
        <strain evidence="2 3">EC11</strain>
    </source>
</reference>